<dbReference type="GO" id="GO:0097680">
    <property type="term" value="P:double-strand break repair via classical nonhomologous end joining"/>
    <property type="evidence" value="ECO:0007669"/>
    <property type="project" value="EnsemblFungi"/>
</dbReference>
<dbReference type="PROSITE" id="PS50160">
    <property type="entry name" value="DNA_LIGASE_A3"/>
    <property type="match status" value="1"/>
</dbReference>
<dbReference type="Proteomes" id="UP000094112">
    <property type="component" value="Unassembled WGS sequence"/>
</dbReference>
<dbReference type="InterPro" id="IPR012310">
    <property type="entry name" value="DNA_ligase_ATP-dep_cent"/>
</dbReference>
<evidence type="ECO:0000256" key="11">
    <source>
        <dbReference type="ARBA" id="ARBA00023172"/>
    </source>
</evidence>
<evidence type="ECO:0000256" key="7">
    <source>
        <dbReference type="ARBA" id="ARBA00022741"/>
    </source>
</evidence>
<dbReference type="SUPFAM" id="SSF52113">
    <property type="entry name" value="BRCT domain"/>
    <property type="match status" value="2"/>
</dbReference>
<evidence type="ECO:0000256" key="4">
    <source>
        <dbReference type="ARBA" id="ARBA00022598"/>
    </source>
</evidence>
<dbReference type="InterPro" id="IPR036420">
    <property type="entry name" value="BRCT_dom_sf"/>
</dbReference>
<dbReference type="CDD" id="cd07968">
    <property type="entry name" value="OBF_DNA_ligase_IV"/>
    <property type="match status" value="1"/>
</dbReference>
<feature type="domain" description="BRCT" evidence="18">
    <location>
        <begin position="682"/>
        <end position="778"/>
    </location>
</feature>
<dbReference type="SUPFAM" id="SSF56091">
    <property type="entry name" value="DNA ligase/mRNA capping enzyme, catalytic domain"/>
    <property type="match status" value="1"/>
</dbReference>
<dbReference type="PANTHER" id="PTHR45997:SF1">
    <property type="entry name" value="DNA LIGASE 4"/>
    <property type="match status" value="1"/>
</dbReference>
<dbReference type="PROSITE" id="PS50172">
    <property type="entry name" value="BRCT"/>
    <property type="match status" value="2"/>
</dbReference>
<dbReference type="InterPro" id="IPR036599">
    <property type="entry name" value="DNA_ligase_N_sf"/>
</dbReference>
<keyword evidence="4 15" id="KW-0436">Ligase</keyword>
<evidence type="ECO:0000256" key="16">
    <source>
        <dbReference type="RuleBase" id="RU004196"/>
    </source>
</evidence>
<dbReference type="InterPro" id="IPR044125">
    <property type="entry name" value="Adenylation_DNA_ligase_IV"/>
</dbReference>
<evidence type="ECO:0000256" key="6">
    <source>
        <dbReference type="ARBA" id="ARBA00022737"/>
    </source>
</evidence>
<dbReference type="GO" id="GO:0005524">
    <property type="term" value="F:ATP binding"/>
    <property type="evidence" value="ECO:0007669"/>
    <property type="project" value="UniProtKB-KW"/>
</dbReference>
<evidence type="ECO:0000259" key="18">
    <source>
        <dbReference type="PROSITE" id="PS50172"/>
    </source>
</evidence>
<evidence type="ECO:0000259" key="17">
    <source>
        <dbReference type="PROSITE" id="PS50160"/>
    </source>
</evidence>
<keyword evidence="9 15" id="KW-0067">ATP-binding</keyword>
<dbReference type="GO" id="GO:0003910">
    <property type="term" value="F:DNA ligase (ATP) activity"/>
    <property type="evidence" value="ECO:0007669"/>
    <property type="project" value="UniProtKB-EC"/>
</dbReference>
<dbReference type="Gene3D" id="1.10.3260.10">
    <property type="entry name" value="DNA ligase, ATP-dependent, N-terminal domain"/>
    <property type="match status" value="1"/>
</dbReference>
<dbReference type="GO" id="GO:0032807">
    <property type="term" value="C:DNA ligase IV complex"/>
    <property type="evidence" value="ECO:0007669"/>
    <property type="project" value="EnsemblFungi"/>
</dbReference>
<dbReference type="GO" id="GO:0071897">
    <property type="term" value="P:DNA biosynthetic process"/>
    <property type="evidence" value="ECO:0007669"/>
    <property type="project" value="InterPro"/>
</dbReference>
<dbReference type="EC" id="6.5.1.1" evidence="15"/>
<comment type="similarity">
    <text evidence="3 16">Belongs to the ATP-dependent DNA ligase family.</text>
</comment>
<keyword evidence="13" id="KW-0539">Nucleus</keyword>
<name>A0A1E3PAK9_WICAA</name>
<dbReference type="InterPro" id="IPR012340">
    <property type="entry name" value="NA-bd_OB-fold"/>
</dbReference>
<dbReference type="InterPro" id="IPR012308">
    <property type="entry name" value="DNA_ligase_ATP-dep_N"/>
</dbReference>
<dbReference type="Gene3D" id="3.40.50.10190">
    <property type="entry name" value="BRCT domain"/>
    <property type="match status" value="2"/>
</dbReference>
<dbReference type="InterPro" id="IPR000977">
    <property type="entry name" value="DNA_ligase_ATP-dep"/>
</dbReference>
<dbReference type="GO" id="GO:0006310">
    <property type="term" value="P:DNA recombination"/>
    <property type="evidence" value="ECO:0007669"/>
    <property type="project" value="UniProtKB-KW"/>
</dbReference>
<evidence type="ECO:0000256" key="12">
    <source>
        <dbReference type="ARBA" id="ARBA00023204"/>
    </source>
</evidence>
<sequence length="945" mass="109809">MNQEGVKEELPKPWELTKYVDTDLEDEDAPKNFGGPLPSFKWLCEGLFDKLDKAFQKSNYYTNGRQTVTEQKQRIVDLFFQEWRSTVGPNIYPALCLILPHRDRSRIYNIKDYTLGRRILEVLKIPKNSDSTTVIMNWKRSRNAKGARMSEICIDVIKARRTDNKGGKISIGELNQILDKLARFDSKREEQIEILSYLIENMSFLELQYFFDILLKKNVVRNMENRILNSWHPDAQQYLSVVTSLKTVAYKLYDPSKRLNEHDLSINIGKPFAPQLSLKPHLTYAKVVQKLNNDFFIEEKMDGERIQIHYEDYGKVVHYWSRKATDYTYLYGESLEKGCISPHLKFVKAVKNCVLDGEMITYDPQRNAILPFGVLKGSAVTELQRLDKGEIEELSARPLMMVFDLLYLNGRSLARVPLEERKKWLSQILSPTPKFVEIIQVSKADNEEAIKRALTQAIERGSEGVVLKQTRSLYQIDKRTDQWVKIKPEYLEEFGENVDLVVIGRERSKKDMYFCGLRITDDDNEDEKSPKFHSFCRVANGFDKNEYREIERITKGKWKDYSKVKPPTSLLEFGKREPQEWIDPRESFVIEVKARSIDRSISKNYKTSTTLYNAYNRKIRDDKDWTTAATLDEYKAIKESRTSVNTTEQKLVTKKKRLIRKRKRESQDEEVWNDQDYLKISKNSNIFGDLTFMILSDAFYKNVRISINDLTELVHKNGGKITKNETKVPDLHNLRVISDKFTIQADALSSKGFDVLKSSWFFKCIELGVILRVEPKYCFKVSENLKSKVETRVDSLGDSFSVPVTEDELIKIFEDNKNVVHEKSEIDEQLMEIPLFGGLKVYVSELEDSSTHYLYQQAITKLKLFGAKITDELEDCNLVVIPEYIEHELVSNVAKDIRKKLSSLLKYTESSVTIARIVNDKWVSASIQQKTQVDAKDYPVIASRD</sequence>
<dbReference type="InterPro" id="IPR016059">
    <property type="entry name" value="DNA_ligase_ATP-dep_CS"/>
</dbReference>
<keyword evidence="6" id="KW-0677">Repeat</keyword>
<evidence type="ECO:0000256" key="13">
    <source>
        <dbReference type="ARBA" id="ARBA00023242"/>
    </source>
</evidence>
<dbReference type="Gene3D" id="3.30.470.30">
    <property type="entry name" value="DNA ligase/mRNA capping enzyme"/>
    <property type="match status" value="1"/>
</dbReference>
<dbReference type="SMART" id="SM00292">
    <property type="entry name" value="BRCT"/>
    <property type="match status" value="2"/>
</dbReference>
<dbReference type="OrthoDB" id="151490at2759"/>
<dbReference type="GO" id="GO:0003677">
    <property type="term" value="F:DNA binding"/>
    <property type="evidence" value="ECO:0007669"/>
    <property type="project" value="InterPro"/>
</dbReference>
<evidence type="ECO:0000256" key="8">
    <source>
        <dbReference type="ARBA" id="ARBA00022763"/>
    </source>
</evidence>
<keyword evidence="12 15" id="KW-0234">DNA repair</keyword>
<comment type="cofactor">
    <cofactor evidence="1">
        <name>Mg(2+)</name>
        <dbReference type="ChEBI" id="CHEBI:18420"/>
    </cofactor>
</comment>
<evidence type="ECO:0000256" key="9">
    <source>
        <dbReference type="ARBA" id="ARBA00022840"/>
    </source>
</evidence>
<dbReference type="PROSITE" id="PS00333">
    <property type="entry name" value="DNA_LIGASE_A2"/>
    <property type="match status" value="1"/>
</dbReference>
<dbReference type="GO" id="GO:0006297">
    <property type="term" value="P:nucleotide-excision repair, DNA gap filling"/>
    <property type="evidence" value="ECO:0007669"/>
    <property type="project" value="TreeGrafter"/>
</dbReference>
<evidence type="ECO:0000256" key="10">
    <source>
        <dbReference type="ARBA" id="ARBA00022842"/>
    </source>
</evidence>
<dbReference type="InterPro" id="IPR029710">
    <property type="entry name" value="LIG4"/>
</dbReference>
<dbReference type="STRING" id="683960.A0A1E3PAK9"/>
<proteinExistence type="inferred from homology"/>
<dbReference type="NCBIfam" id="TIGR00574">
    <property type="entry name" value="dnl1"/>
    <property type="match status" value="1"/>
</dbReference>
<comment type="catalytic activity">
    <reaction evidence="14 15">
        <text>ATP + (deoxyribonucleotide)n-3'-hydroxyl + 5'-phospho-(deoxyribonucleotide)m = (deoxyribonucleotide)n+m + AMP + diphosphate.</text>
        <dbReference type="EC" id="6.5.1.1"/>
    </reaction>
</comment>
<keyword evidence="8 15" id="KW-0227">DNA damage</keyword>
<keyword evidence="11 15" id="KW-0233">DNA recombination</keyword>
<dbReference type="RefSeq" id="XP_019041666.1">
    <property type="nucleotide sequence ID" value="XM_019181373.1"/>
</dbReference>
<feature type="domain" description="ATP-dependent DNA ligase family profile" evidence="17">
    <location>
        <begin position="391"/>
        <end position="510"/>
    </location>
</feature>
<evidence type="ECO:0000256" key="15">
    <source>
        <dbReference type="RuleBase" id="RU000617"/>
    </source>
</evidence>
<dbReference type="GO" id="GO:0046872">
    <property type="term" value="F:metal ion binding"/>
    <property type="evidence" value="ECO:0007669"/>
    <property type="project" value="UniProtKB-KW"/>
</dbReference>
<evidence type="ECO:0000256" key="5">
    <source>
        <dbReference type="ARBA" id="ARBA00022723"/>
    </source>
</evidence>
<dbReference type="CDD" id="cd07903">
    <property type="entry name" value="Adenylation_DNA_ligase_IV"/>
    <property type="match status" value="1"/>
</dbReference>
<organism evidence="19 20">
    <name type="scientific">Wickerhamomyces anomalus (strain ATCC 58044 / CBS 1984 / NCYC 433 / NRRL Y-366-8)</name>
    <name type="common">Yeast</name>
    <name type="synonym">Hansenula anomala</name>
    <dbReference type="NCBI Taxonomy" id="683960"/>
    <lineage>
        <taxon>Eukaryota</taxon>
        <taxon>Fungi</taxon>
        <taxon>Dikarya</taxon>
        <taxon>Ascomycota</taxon>
        <taxon>Saccharomycotina</taxon>
        <taxon>Saccharomycetes</taxon>
        <taxon>Phaffomycetales</taxon>
        <taxon>Wickerhamomycetaceae</taxon>
        <taxon>Wickerhamomyces</taxon>
    </lineage>
</organism>
<keyword evidence="7 15" id="KW-0547">Nucleotide-binding</keyword>
<dbReference type="InterPro" id="IPR001357">
    <property type="entry name" value="BRCT_dom"/>
</dbReference>
<reference evidence="19 20" key="1">
    <citation type="journal article" date="2016" name="Proc. Natl. Acad. Sci. U.S.A.">
        <title>Comparative genomics of biotechnologically important yeasts.</title>
        <authorList>
            <person name="Riley R."/>
            <person name="Haridas S."/>
            <person name="Wolfe K.H."/>
            <person name="Lopes M.R."/>
            <person name="Hittinger C.T."/>
            <person name="Goeker M."/>
            <person name="Salamov A.A."/>
            <person name="Wisecaver J.H."/>
            <person name="Long T.M."/>
            <person name="Calvey C.H."/>
            <person name="Aerts A.L."/>
            <person name="Barry K.W."/>
            <person name="Choi C."/>
            <person name="Clum A."/>
            <person name="Coughlan A.Y."/>
            <person name="Deshpande S."/>
            <person name="Douglass A.P."/>
            <person name="Hanson S.J."/>
            <person name="Klenk H.-P."/>
            <person name="LaButti K.M."/>
            <person name="Lapidus A."/>
            <person name="Lindquist E.A."/>
            <person name="Lipzen A.M."/>
            <person name="Meier-Kolthoff J.P."/>
            <person name="Ohm R.A."/>
            <person name="Otillar R.P."/>
            <person name="Pangilinan J.L."/>
            <person name="Peng Y."/>
            <person name="Rokas A."/>
            <person name="Rosa C.A."/>
            <person name="Scheuner C."/>
            <person name="Sibirny A.A."/>
            <person name="Slot J.C."/>
            <person name="Stielow J.B."/>
            <person name="Sun H."/>
            <person name="Kurtzman C.P."/>
            <person name="Blackwell M."/>
            <person name="Grigoriev I.V."/>
            <person name="Jeffries T.W."/>
        </authorList>
    </citation>
    <scope>NUCLEOTIDE SEQUENCE [LARGE SCALE GENOMIC DNA]</scope>
    <source>
        <strain evidence="20">ATCC 58044 / CBS 1984 / NCYC 433 / NRRL Y-366-8</strain>
    </source>
</reference>
<keyword evidence="5" id="KW-0479">Metal-binding</keyword>
<evidence type="ECO:0000313" key="20">
    <source>
        <dbReference type="Proteomes" id="UP000094112"/>
    </source>
</evidence>
<accession>A0A1E3PAK9</accession>
<dbReference type="SUPFAM" id="SSF50249">
    <property type="entry name" value="Nucleic acid-binding proteins"/>
    <property type="match status" value="1"/>
</dbReference>
<dbReference type="Pfam" id="PF01068">
    <property type="entry name" value="DNA_ligase_A_M"/>
    <property type="match status" value="1"/>
</dbReference>
<evidence type="ECO:0000256" key="1">
    <source>
        <dbReference type="ARBA" id="ARBA00001946"/>
    </source>
</evidence>
<evidence type="ECO:0000256" key="14">
    <source>
        <dbReference type="ARBA" id="ARBA00034003"/>
    </source>
</evidence>
<keyword evidence="10" id="KW-0460">Magnesium</keyword>
<dbReference type="AlphaFoldDB" id="A0A1E3PAK9"/>
<dbReference type="PANTHER" id="PTHR45997">
    <property type="entry name" value="DNA LIGASE 4"/>
    <property type="match status" value="1"/>
</dbReference>
<evidence type="ECO:0000313" key="19">
    <source>
        <dbReference type="EMBL" id="ODQ62459.1"/>
    </source>
</evidence>
<evidence type="ECO:0000256" key="2">
    <source>
        <dbReference type="ARBA" id="ARBA00004123"/>
    </source>
</evidence>
<dbReference type="PROSITE" id="PS00697">
    <property type="entry name" value="DNA_LIGASE_A1"/>
    <property type="match status" value="1"/>
</dbReference>
<dbReference type="Pfam" id="PF04675">
    <property type="entry name" value="DNA_ligase_A_N"/>
    <property type="match status" value="1"/>
</dbReference>
<protein>
    <recommendedName>
        <fullName evidence="15">DNA ligase</fullName>
        <ecNumber evidence="15">6.5.1.1</ecNumber>
    </recommendedName>
</protein>
<feature type="domain" description="BRCT" evidence="18">
    <location>
        <begin position="831"/>
        <end position="940"/>
    </location>
</feature>
<evidence type="ECO:0000256" key="3">
    <source>
        <dbReference type="ARBA" id="ARBA00007572"/>
    </source>
</evidence>
<gene>
    <name evidence="19" type="ORF">WICANDRAFT_27446</name>
</gene>
<dbReference type="EMBL" id="KV454208">
    <property type="protein sequence ID" value="ODQ62459.1"/>
    <property type="molecule type" value="Genomic_DNA"/>
</dbReference>
<dbReference type="GeneID" id="30198619"/>
<comment type="subcellular location">
    <subcellularLocation>
        <location evidence="2">Nucleus</location>
    </subcellularLocation>
</comment>
<keyword evidence="20" id="KW-1185">Reference proteome</keyword>
<dbReference type="Pfam" id="PF16589">
    <property type="entry name" value="BRCT_2"/>
    <property type="match status" value="1"/>
</dbReference>
<dbReference type="GO" id="GO:0043007">
    <property type="term" value="P:maintenance of rDNA"/>
    <property type="evidence" value="ECO:0007669"/>
    <property type="project" value="EnsemblFungi"/>
</dbReference>
<dbReference type="Gene3D" id="2.40.50.140">
    <property type="entry name" value="Nucleic acid-binding proteins"/>
    <property type="match status" value="1"/>
</dbReference>